<proteinExistence type="predicted"/>
<evidence type="ECO:0008006" key="3">
    <source>
        <dbReference type="Google" id="ProtNLM"/>
    </source>
</evidence>
<dbReference type="EMBL" id="MU865055">
    <property type="protein sequence ID" value="KAK4458837.1"/>
    <property type="molecule type" value="Genomic_DNA"/>
</dbReference>
<reference evidence="1" key="1">
    <citation type="journal article" date="2023" name="Mol. Phylogenet. Evol.">
        <title>Genome-scale phylogeny and comparative genomics of the fungal order Sordariales.</title>
        <authorList>
            <person name="Hensen N."/>
            <person name="Bonometti L."/>
            <person name="Westerberg I."/>
            <person name="Brannstrom I.O."/>
            <person name="Guillou S."/>
            <person name="Cros-Aarteil S."/>
            <person name="Calhoun S."/>
            <person name="Haridas S."/>
            <person name="Kuo A."/>
            <person name="Mondo S."/>
            <person name="Pangilinan J."/>
            <person name="Riley R."/>
            <person name="LaButti K."/>
            <person name="Andreopoulos B."/>
            <person name="Lipzen A."/>
            <person name="Chen C."/>
            <person name="Yan M."/>
            <person name="Daum C."/>
            <person name="Ng V."/>
            <person name="Clum A."/>
            <person name="Steindorff A."/>
            <person name="Ohm R.A."/>
            <person name="Martin F."/>
            <person name="Silar P."/>
            <person name="Natvig D.O."/>
            <person name="Lalanne C."/>
            <person name="Gautier V."/>
            <person name="Ament-Velasquez S.L."/>
            <person name="Kruys A."/>
            <person name="Hutchinson M.I."/>
            <person name="Powell A.J."/>
            <person name="Barry K."/>
            <person name="Miller A.N."/>
            <person name="Grigoriev I.V."/>
            <person name="Debuchy R."/>
            <person name="Gladieux P."/>
            <person name="Hiltunen Thoren M."/>
            <person name="Johannesson H."/>
        </authorList>
    </citation>
    <scope>NUCLEOTIDE SEQUENCE</scope>
    <source>
        <strain evidence="1">PSN324</strain>
    </source>
</reference>
<organism evidence="1 2">
    <name type="scientific">Cladorrhinum samala</name>
    <dbReference type="NCBI Taxonomy" id="585594"/>
    <lineage>
        <taxon>Eukaryota</taxon>
        <taxon>Fungi</taxon>
        <taxon>Dikarya</taxon>
        <taxon>Ascomycota</taxon>
        <taxon>Pezizomycotina</taxon>
        <taxon>Sordariomycetes</taxon>
        <taxon>Sordariomycetidae</taxon>
        <taxon>Sordariales</taxon>
        <taxon>Podosporaceae</taxon>
        <taxon>Cladorrhinum</taxon>
    </lineage>
</organism>
<accession>A0AAV9HDE8</accession>
<name>A0AAV9HDE8_9PEZI</name>
<evidence type="ECO:0000313" key="2">
    <source>
        <dbReference type="Proteomes" id="UP001321749"/>
    </source>
</evidence>
<evidence type="ECO:0000313" key="1">
    <source>
        <dbReference type="EMBL" id="KAK4458837.1"/>
    </source>
</evidence>
<gene>
    <name evidence="1" type="ORF">QBC42DRAFT_275908</name>
</gene>
<keyword evidence="2" id="KW-1185">Reference proteome</keyword>
<protein>
    <recommendedName>
        <fullName evidence="3">Mitochondrial zinc maintenance protein 1, mitochondrial</fullName>
    </recommendedName>
</protein>
<sequence>MPSELITAYRKLLRAGLRAVQFSKPSRFIVRDQLRAGFRDTNNKFEPERVRRTIWFLNAAAQERGLEHKILKNLCRVQFERSRELGKGNWKTKIKLLQDEEAKISKKGAKRPYDPIQAGKYEFYDLTVQMLNDSMGMCLR</sequence>
<comment type="caution">
    <text evidence="1">The sequence shown here is derived from an EMBL/GenBank/DDBJ whole genome shotgun (WGS) entry which is preliminary data.</text>
</comment>
<dbReference type="Proteomes" id="UP001321749">
    <property type="component" value="Unassembled WGS sequence"/>
</dbReference>
<reference evidence="1" key="2">
    <citation type="submission" date="2023-06" db="EMBL/GenBank/DDBJ databases">
        <authorList>
            <consortium name="Lawrence Berkeley National Laboratory"/>
            <person name="Mondo S.J."/>
            <person name="Hensen N."/>
            <person name="Bonometti L."/>
            <person name="Westerberg I."/>
            <person name="Brannstrom I.O."/>
            <person name="Guillou S."/>
            <person name="Cros-Aarteil S."/>
            <person name="Calhoun S."/>
            <person name="Haridas S."/>
            <person name="Kuo A."/>
            <person name="Pangilinan J."/>
            <person name="Riley R."/>
            <person name="Labutti K."/>
            <person name="Andreopoulos B."/>
            <person name="Lipzen A."/>
            <person name="Chen C."/>
            <person name="Yanf M."/>
            <person name="Daum C."/>
            <person name="Ng V."/>
            <person name="Clum A."/>
            <person name="Steindorff A."/>
            <person name="Ohm R."/>
            <person name="Martin F."/>
            <person name="Silar P."/>
            <person name="Natvig D."/>
            <person name="Lalanne C."/>
            <person name="Gautier V."/>
            <person name="Ament-Velasquez S.L."/>
            <person name="Kruys A."/>
            <person name="Hutchinson M.I."/>
            <person name="Powell A.J."/>
            <person name="Barry K."/>
            <person name="Miller A.N."/>
            <person name="Grigoriev I.V."/>
            <person name="Debuchy R."/>
            <person name="Gladieux P."/>
            <person name="Thoren M.H."/>
            <person name="Johannesson H."/>
        </authorList>
    </citation>
    <scope>NUCLEOTIDE SEQUENCE</scope>
    <source>
        <strain evidence="1">PSN324</strain>
    </source>
</reference>
<dbReference type="AlphaFoldDB" id="A0AAV9HDE8"/>